<dbReference type="AlphaFoldDB" id="A0AAW6JFH8"/>
<evidence type="ECO:0000256" key="1">
    <source>
        <dbReference type="ARBA" id="ARBA00006594"/>
    </source>
</evidence>
<dbReference type="Gene3D" id="1.10.1020.10">
    <property type="entry name" value="Adenine-specific Methyltransferase, Domain 2"/>
    <property type="match status" value="1"/>
</dbReference>
<comment type="caution">
    <text evidence="8">The sequence shown here is derived from an EMBL/GenBank/DDBJ whole genome shotgun (WGS) entry which is preliminary data.</text>
</comment>
<keyword evidence="3 7" id="KW-0489">Methyltransferase</keyword>
<dbReference type="Gene3D" id="3.40.50.150">
    <property type="entry name" value="Vaccinia Virus protein VP39"/>
    <property type="match status" value="1"/>
</dbReference>
<evidence type="ECO:0000256" key="2">
    <source>
        <dbReference type="ARBA" id="ARBA00011900"/>
    </source>
</evidence>
<organism evidence="8 9">
    <name type="scientific">Limosilactobacillus reuteri</name>
    <name type="common">Lactobacillus reuteri</name>
    <dbReference type="NCBI Taxonomy" id="1598"/>
    <lineage>
        <taxon>Bacteria</taxon>
        <taxon>Bacillati</taxon>
        <taxon>Bacillota</taxon>
        <taxon>Bacilli</taxon>
        <taxon>Lactobacillales</taxon>
        <taxon>Lactobacillaceae</taxon>
        <taxon>Limosilactobacillus</taxon>
    </lineage>
</organism>
<sequence length="311" mass="37184">MRKVRSPLFYVGDKYKLMPQLNKIMPDYIDTFFDVFTGGGSASMGVKANKYVMNDIDYNVIQLHKYLMTQLKSPTYFLNKMYQLIKYYGLTCSAENELPENFTEIKKTYKKTYYARLNKIGYLKLRNDFNSNQDNMDLLYLLLVFGFNHMTRFNRAGKFNLPVGNVDWNKNVNEALTNYSKFSNSNQIILHNLDFEQFILSQRIKKDDFLYFDPPYLITFSEYNKLWDNNTEKRLYNLLDTLNDRGIRWGLSNVLTHKGKKNNILWEWIHEHNFYVYPIKSNYISHFDNTVKEDTKEVFIMNIPKTRRELP</sequence>
<dbReference type="InterPro" id="IPR012327">
    <property type="entry name" value="MeTrfase_D12"/>
</dbReference>
<dbReference type="InterPro" id="IPR029063">
    <property type="entry name" value="SAM-dependent_MTases_sf"/>
</dbReference>
<dbReference type="InterPro" id="IPR012263">
    <property type="entry name" value="M_m6A_EcoRV"/>
</dbReference>
<dbReference type="PANTHER" id="PTHR30481">
    <property type="entry name" value="DNA ADENINE METHYLASE"/>
    <property type="match status" value="1"/>
</dbReference>
<dbReference type="InterPro" id="IPR002052">
    <property type="entry name" value="DNA_methylase_N6_adenine_CS"/>
</dbReference>
<evidence type="ECO:0000256" key="6">
    <source>
        <dbReference type="ARBA" id="ARBA00047942"/>
    </source>
</evidence>
<evidence type="ECO:0000256" key="4">
    <source>
        <dbReference type="ARBA" id="ARBA00022679"/>
    </source>
</evidence>
<dbReference type="Proteomes" id="UP001217945">
    <property type="component" value="Unassembled WGS sequence"/>
</dbReference>
<dbReference type="GO" id="GO:0009307">
    <property type="term" value="P:DNA restriction-modification system"/>
    <property type="evidence" value="ECO:0007669"/>
    <property type="project" value="InterPro"/>
</dbReference>
<keyword evidence="5 7" id="KW-0949">S-adenosyl-L-methionine</keyword>
<dbReference type="GO" id="GO:0043565">
    <property type="term" value="F:sequence-specific DNA binding"/>
    <property type="evidence" value="ECO:0007669"/>
    <property type="project" value="TreeGrafter"/>
</dbReference>
<evidence type="ECO:0000256" key="5">
    <source>
        <dbReference type="ARBA" id="ARBA00022691"/>
    </source>
</evidence>
<comment type="catalytic activity">
    <reaction evidence="6 7">
        <text>a 2'-deoxyadenosine in DNA + S-adenosyl-L-methionine = an N(6)-methyl-2'-deoxyadenosine in DNA + S-adenosyl-L-homocysteine + H(+)</text>
        <dbReference type="Rhea" id="RHEA:15197"/>
        <dbReference type="Rhea" id="RHEA-COMP:12418"/>
        <dbReference type="Rhea" id="RHEA-COMP:12419"/>
        <dbReference type="ChEBI" id="CHEBI:15378"/>
        <dbReference type="ChEBI" id="CHEBI:57856"/>
        <dbReference type="ChEBI" id="CHEBI:59789"/>
        <dbReference type="ChEBI" id="CHEBI:90615"/>
        <dbReference type="ChEBI" id="CHEBI:90616"/>
        <dbReference type="EC" id="2.1.1.72"/>
    </reaction>
</comment>
<protein>
    <recommendedName>
        <fullName evidence="2 7">Site-specific DNA-methyltransferase (adenine-specific)</fullName>
        <ecNumber evidence="2 7">2.1.1.72</ecNumber>
    </recommendedName>
</protein>
<reference evidence="8" key="1">
    <citation type="submission" date="2023-02" db="EMBL/GenBank/DDBJ databases">
        <title>Complete genome sequence of Limosilactobacillus reuteri SRCM217616 isolated from Bos taurus feces.</title>
        <authorList>
            <person name="Yang H.-G."/>
            <person name="Kim J.-W."/>
            <person name="Ha G.-S."/>
            <person name="Yang H.-J."/>
            <person name="Jeong D.-Y."/>
        </authorList>
    </citation>
    <scope>NUCLEOTIDE SEQUENCE</scope>
    <source>
        <strain evidence="8">SRCM217616</strain>
    </source>
</reference>
<dbReference type="SUPFAM" id="SSF53335">
    <property type="entry name" value="S-adenosyl-L-methionine-dependent methyltransferases"/>
    <property type="match status" value="1"/>
</dbReference>
<evidence type="ECO:0000256" key="7">
    <source>
        <dbReference type="RuleBase" id="RU361257"/>
    </source>
</evidence>
<dbReference type="PROSITE" id="PS00092">
    <property type="entry name" value="N6_MTASE"/>
    <property type="match status" value="1"/>
</dbReference>
<dbReference type="InterPro" id="IPR023095">
    <property type="entry name" value="Ade_MeTrfase_dom_2"/>
</dbReference>
<evidence type="ECO:0000313" key="9">
    <source>
        <dbReference type="Proteomes" id="UP001217945"/>
    </source>
</evidence>
<keyword evidence="4 7" id="KW-0808">Transferase</keyword>
<dbReference type="GO" id="GO:0006298">
    <property type="term" value="P:mismatch repair"/>
    <property type="evidence" value="ECO:0007669"/>
    <property type="project" value="TreeGrafter"/>
</dbReference>
<evidence type="ECO:0000256" key="3">
    <source>
        <dbReference type="ARBA" id="ARBA00022603"/>
    </source>
</evidence>
<dbReference type="GO" id="GO:1904047">
    <property type="term" value="F:S-adenosyl-L-methionine binding"/>
    <property type="evidence" value="ECO:0007669"/>
    <property type="project" value="TreeGrafter"/>
</dbReference>
<dbReference type="PRINTS" id="PR00505">
    <property type="entry name" value="D12N6MTFRASE"/>
</dbReference>
<gene>
    <name evidence="8" type="ORF">PSQ53_10820</name>
</gene>
<dbReference type="Pfam" id="PF02086">
    <property type="entry name" value="MethyltransfD12"/>
    <property type="match status" value="1"/>
</dbReference>
<dbReference type="PIRSF" id="PIRSF000398">
    <property type="entry name" value="M_m6A_EcoRV"/>
    <property type="match status" value="1"/>
</dbReference>
<dbReference type="RefSeq" id="WP_273774853.1">
    <property type="nucleotide sequence ID" value="NZ_JAQTKT010000002.1"/>
</dbReference>
<comment type="similarity">
    <text evidence="1 7">Belongs to the N(4)/N(6)-methyltransferase family.</text>
</comment>
<dbReference type="GO" id="GO:0032259">
    <property type="term" value="P:methylation"/>
    <property type="evidence" value="ECO:0007669"/>
    <property type="project" value="UniProtKB-KW"/>
</dbReference>
<dbReference type="EC" id="2.1.1.72" evidence="2 7"/>
<dbReference type="EMBL" id="JAQTKT010000002">
    <property type="protein sequence ID" value="MDD1383389.1"/>
    <property type="molecule type" value="Genomic_DNA"/>
</dbReference>
<proteinExistence type="inferred from homology"/>
<accession>A0AAW6JFH8</accession>
<dbReference type="PANTHER" id="PTHR30481:SF3">
    <property type="entry name" value="DNA ADENINE METHYLASE"/>
    <property type="match status" value="1"/>
</dbReference>
<evidence type="ECO:0000313" key="8">
    <source>
        <dbReference type="EMBL" id="MDD1383389.1"/>
    </source>
</evidence>
<dbReference type="NCBIfam" id="TIGR00571">
    <property type="entry name" value="dam"/>
    <property type="match status" value="1"/>
</dbReference>
<name>A0AAW6JFH8_LIMRT</name>
<dbReference type="GO" id="GO:0009007">
    <property type="term" value="F:site-specific DNA-methyltransferase (adenine-specific) activity"/>
    <property type="evidence" value="ECO:0007669"/>
    <property type="project" value="UniProtKB-UniRule"/>
</dbReference>